<feature type="domain" description="Heterokaryon incompatibility" evidence="1">
    <location>
        <begin position="64"/>
        <end position="133"/>
    </location>
</feature>
<proteinExistence type="predicted"/>
<dbReference type="PANTHER" id="PTHR33112">
    <property type="entry name" value="DOMAIN PROTEIN, PUTATIVE-RELATED"/>
    <property type="match status" value="1"/>
</dbReference>
<dbReference type="PANTHER" id="PTHR33112:SF15">
    <property type="entry name" value="HETEROKARYON INCOMPATIBILITY DOMAIN-CONTAINING PROTEIN"/>
    <property type="match status" value="1"/>
</dbReference>
<evidence type="ECO:0000313" key="3">
    <source>
        <dbReference type="Proteomes" id="UP000624244"/>
    </source>
</evidence>
<gene>
    <name evidence="2" type="ORF">GGP41_008250</name>
</gene>
<comment type="caution">
    <text evidence="2">The sequence shown here is derived from an EMBL/GenBank/DDBJ whole genome shotgun (WGS) entry which is preliminary data.</text>
</comment>
<protein>
    <recommendedName>
        <fullName evidence="1">Heterokaryon incompatibility domain-containing protein</fullName>
    </recommendedName>
</protein>
<sequence>MRVHLGSDELGKGFGSVGMGCECGSNHEPCNTKDQNLESLEGIRLLRICNDILTLEETSKLARYACLSHCWGDGENLLKTTQEDMPIHVDLEILIENLPKTYRDAVIVCKELGIHYSWIDSLCIVQNSEHDWNE</sequence>
<evidence type="ECO:0000313" key="2">
    <source>
        <dbReference type="EMBL" id="KAF5852912.1"/>
    </source>
</evidence>
<dbReference type="InterPro" id="IPR010730">
    <property type="entry name" value="HET"/>
</dbReference>
<organism evidence="2 3">
    <name type="scientific">Cochliobolus sativus</name>
    <name type="common">Common root rot and spot blotch fungus</name>
    <name type="synonym">Bipolaris sorokiniana</name>
    <dbReference type="NCBI Taxonomy" id="45130"/>
    <lineage>
        <taxon>Eukaryota</taxon>
        <taxon>Fungi</taxon>
        <taxon>Dikarya</taxon>
        <taxon>Ascomycota</taxon>
        <taxon>Pezizomycotina</taxon>
        <taxon>Dothideomycetes</taxon>
        <taxon>Pleosporomycetidae</taxon>
        <taxon>Pleosporales</taxon>
        <taxon>Pleosporineae</taxon>
        <taxon>Pleosporaceae</taxon>
        <taxon>Bipolaris</taxon>
    </lineage>
</organism>
<name>A0A8H5ZPD3_COCSA</name>
<dbReference type="Pfam" id="PF06985">
    <property type="entry name" value="HET"/>
    <property type="match status" value="1"/>
</dbReference>
<dbReference type="EMBL" id="WNKQ01000003">
    <property type="protein sequence ID" value="KAF5852912.1"/>
    <property type="molecule type" value="Genomic_DNA"/>
</dbReference>
<evidence type="ECO:0000259" key="1">
    <source>
        <dbReference type="Pfam" id="PF06985"/>
    </source>
</evidence>
<dbReference type="Proteomes" id="UP000624244">
    <property type="component" value="Unassembled WGS sequence"/>
</dbReference>
<reference evidence="2" key="1">
    <citation type="submission" date="2019-11" db="EMBL/GenBank/DDBJ databases">
        <title>Bipolaris sorokiniana Genome sequencing.</title>
        <authorList>
            <person name="Wang H."/>
        </authorList>
    </citation>
    <scope>NUCLEOTIDE SEQUENCE</scope>
</reference>
<accession>A0A8H5ZPD3</accession>
<dbReference type="AlphaFoldDB" id="A0A8H5ZPD3"/>